<feature type="transmembrane region" description="Helical" evidence="2">
    <location>
        <begin position="353"/>
        <end position="372"/>
    </location>
</feature>
<protein>
    <recommendedName>
        <fullName evidence="5">PrsW family intramembrane metalloprotease</fullName>
    </recommendedName>
</protein>
<feature type="transmembrane region" description="Helical" evidence="2">
    <location>
        <begin position="73"/>
        <end position="94"/>
    </location>
</feature>
<keyword evidence="4" id="KW-1185">Reference proteome</keyword>
<keyword evidence="2" id="KW-0472">Membrane</keyword>
<dbReference type="Proteomes" id="UP001330812">
    <property type="component" value="Chromosome"/>
</dbReference>
<feature type="transmembrane region" description="Helical" evidence="2">
    <location>
        <begin position="254"/>
        <end position="275"/>
    </location>
</feature>
<proteinExistence type="predicted"/>
<feature type="transmembrane region" description="Helical" evidence="2">
    <location>
        <begin position="150"/>
        <end position="171"/>
    </location>
</feature>
<feature type="region of interest" description="Disordered" evidence="1">
    <location>
        <begin position="1"/>
        <end position="42"/>
    </location>
</feature>
<evidence type="ECO:0008006" key="5">
    <source>
        <dbReference type="Google" id="ProtNLM"/>
    </source>
</evidence>
<sequence>MTGRPGRAGGGTAQAAPPHPAISRRERHRRADPHGPGTPWWSRQPGLGVAGLVPVLVVAVLIGIGAGGAEPSLLVLAPLVTFALPMVSMIAFWWEDWPGTRLGPDWSGWADTALIVAGGIVFALFGQAVVGHASFGAIFDPTPDNVELSTFPVTMPLAGAAFVVMLELTLVSEHWPLRLWLKPIPAGLCAVVISWAVSILLYVVLLGGTPFRGGGQGLVDPGKFGAALTFIGAWQVLLFVMWRGWPFNLVGRQWVRFVCANVGTIGAGLLTYVILGDGFGLAVPTLTAIAGDFVAAGLVVGMLFEDALPARWPAWLERTVSLLLTLVLGAVLHVLLLALANSLHWDRGTPIDWVGHATLNALGVSVILHVAIGRRWPFARKN</sequence>
<keyword evidence="2" id="KW-1133">Transmembrane helix</keyword>
<reference evidence="3 4" key="1">
    <citation type="journal article" date="2015" name="Int. J. Syst. Evol. Microbiol.">
        <title>Amycolatopsis rhabdoformis sp. nov., an actinomycete isolated from a tropical forest soil.</title>
        <authorList>
            <person name="Souza W.R."/>
            <person name="Silva R.E."/>
            <person name="Goodfellow M."/>
            <person name="Busarakam K."/>
            <person name="Figueiro F.S."/>
            <person name="Ferreira D."/>
            <person name="Rodrigues-Filho E."/>
            <person name="Moraes L.A.B."/>
            <person name="Zucchi T.D."/>
        </authorList>
    </citation>
    <scope>NUCLEOTIDE SEQUENCE [LARGE SCALE GENOMIC DNA]</scope>
    <source>
        <strain evidence="3 4">NCIMB 14900</strain>
    </source>
</reference>
<gene>
    <name evidence="3" type="ORF">VSH64_44945</name>
</gene>
<name>A0ABZ1I658_9PSEU</name>
<feature type="transmembrane region" description="Helical" evidence="2">
    <location>
        <begin position="183"/>
        <end position="204"/>
    </location>
</feature>
<evidence type="ECO:0000313" key="3">
    <source>
        <dbReference type="EMBL" id="WSE29865.1"/>
    </source>
</evidence>
<feature type="transmembrane region" description="Helical" evidence="2">
    <location>
        <begin position="281"/>
        <end position="308"/>
    </location>
</feature>
<feature type="transmembrane region" description="Helical" evidence="2">
    <location>
        <begin position="224"/>
        <end position="242"/>
    </location>
</feature>
<organism evidence="3 4">
    <name type="scientific">Amycolatopsis rhabdoformis</name>
    <dbReference type="NCBI Taxonomy" id="1448059"/>
    <lineage>
        <taxon>Bacteria</taxon>
        <taxon>Bacillati</taxon>
        <taxon>Actinomycetota</taxon>
        <taxon>Actinomycetes</taxon>
        <taxon>Pseudonocardiales</taxon>
        <taxon>Pseudonocardiaceae</taxon>
        <taxon>Amycolatopsis</taxon>
    </lineage>
</organism>
<feature type="transmembrane region" description="Helical" evidence="2">
    <location>
        <begin position="106"/>
        <end position="130"/>
    </location>
</feature>
<dbReference type="RefSeq" id="WP_326568823.1">
    <property type="nucleotide sequence ID" value="NZ_CP142149.1"/>
</dbReference>
<evidence type="ECO:0000256" key="1">
    <source>
        <dbReference type="SAM" id="MobiDB-lite"/>
    </source>
</evidence>
<accession>A0ABZ1I658</accession>
<feature type="transmembrane region" description="Helical" evidence="2">
    <location>
        <begin position="320"/>
        <end position="341"/>
    </location>
</feature>
<dbReference type="EMBL" id="CP142149">
    <property type="protein sequence ID" value="WSE29865.1"/>
    <property type="molecule type" value="Genomic_DNA"/>
</dbReference>
<evidence type="ECO:0000313" key="4">
    <source>
        <dbReference type="Proteomes" id="UP001330812"/>
    </source>
</evidence>
<keyword evidence="2" id="KW-0812">Transmembrane</keyword>
<feature type="transmembrane region" description="Helical" evidence="2">
    <location>
        <begin position="47"/>
        <end position="67"/>
    </location>
</feature>
<evidence type="ECO:0000256" key="2">
    <source>
        <dbReference type="SAM" id="Phobius"/>
    </source>
</evidence>
<feature type="compositionally biased region" description="Gly residues" evidence="1">
    <location>
        <begin position="1"/>
        <end position="12"/>
    </location>
</feature>